<dbReference type="PANTHER" id="PTHR45947">
    <property type="entry name" value="SULFOQUINOVOSYL TRANSFERASE SQD2"/>
    <property type="match status" value="1"/>
</dbReference>
<evidence type="ECO:0000313" key="3">
    <source>
        <dbReference type="EMBL" id="CUR50971.1"/>
    </source>
</evidence>
<dbReference type="SUPFAM" id="SSF53756">
    <property type="entry name" value="UDP-Glycosyltransferase/glycogen phosphorylase"/>
    <property type="match status" value="1"/>
</dbReference>
<feature type="domain" description="Glycosyl transferase family 1" evidence="1">
    <location>
        <begin position="197"/>
        <end position="353"/>
    </location>
</feature>
<dbReference type="Proteomes" id="UP000196239">
    <property type="component" value="Chromosome 1"/>
</dbReference>
<sequence>MKKILCVFPNDQLSAYLAKGEIKPRYFNPKNIFDEIHVISLFDSDAREQEVRDAAGNAELKIHTIGKTNLLNVRSKKNKVIDLVKQIQPDMIRSYNPLLQGWLAVQAGKNLKIPVVISLMGDYDRDLRHFAKKNKDLKSYLKLLYTKRFLESFAIKNADAVIIIYEFIRKYAQKMGARNIHVIYNRIDLSQFSHNTKTEPSKSKPTIICVGRLMKEKNQECLIRSVKDLDVTLLLIGDGVQYDELAKLTKDLGIENKVRFERSVPHKEIHKFYSSADIFALPIKYGGFAIPVLEAAASGLPVILPKQEFDTNPELINEFALMVNNDPDSFRDAIIGILSDKEKYQKMVENGLKTVKKISGEVMEEKEKDLYLRLLEKN</sequence>
<evidence type="ECO:0000259" key="2">
    <source>
        <dbReference type="Pfam" id="PF13439"/>
    </source>
</evidence>
<evidence type="ECO:0000313" key="4">
    <source>
        <dbReference type="Proteomes" id="UP000196239"/>
    </source>
</evidence>
<proteinExistence type="predicted"/>
<protein>
    <submittedName>
        <fullName evidence="3">Glycosyltransferase</fullName>
    </submittedName>
</protein>
<dbReference type="GO" id="GO:0016758">
    <property type="term" value="F:hexosyltransferase activity"/>
    <property type="evidence" value="ECO:0007669"/>
    <property type="project" value="TreeGrafter"/>
</dbReference>
<dbReference type="PANTHER" id="PTHR45947:SF3">
    <property type="entry name" value="SULFOQUINOVOSYL TRANSFERASE SQD2"/>
    <property type="match status" value="1"/>
</dbReference>
<dbReference type="Pfam" id="PF00534">
    <property type="entry name" value="Glycos_transf_1"/>
    <property type="match status" value="1"/>
</dbReference>
<keyword evidence="3" id="KW-0808">Transferase</keyword>
<dbReference type="InterPro" id="IPR050194">
    <property type="entry name" value="Glycosyltransferase_grp1"/>
</dbReference>
<dbReference type="EMBL" id="LN890280">
    <property type="protein sequence ID" value="CUR50971.1"/>
    <property type="molecule type" value="Genomic_DNA"/>
</dbReference>
<dbReference type="AlphaFoldDB" id="A0A128A0U6"/>
<organism evidence="3 4">
    <name type="scientific">Nitrosotalea devaniterrae</name>
    <dbReference type="NCBI Taxonomy" id="1078905"/>
    <lineage>
        <taxon>Archaea</taxon>
        <taxon>Nitrososphaerota</taxon>
        <taxon>Nitrososphaeria</taxon>
        <taxon>Nitrosotaleales</taxon>
        <taxon>Nitrosotaleaceae</taxon>
        <taxon>Nitrosotalea</taxon>
    </lineage>
</organism>
<dbReference type="InterPro" id="IPR001296">
    <property type="entry name" value="Glyco_trans_1"/>
</dbReference>
<dbReference type="KEGG" id="ndv:NDEV_0206"/>
<accession>A0A128A0U6</accession>
<dbReference type="Pfam" id="PF13439">
    <property type="entry name" value="Glyco_transf_4"/>
    <property type="match status" value="1"/>
</dbReference>
<keyword evidence="4" id="KW-1185">Reference proteome</keyword>
<feature type="domain" description="Glycosyltransferase subfamily 4-like N-terminal" evidence="2">
    <location>
        <begin position="35"/>
        <end position="190"/>
    </location>
</feature>
<name>A0A128A0U6_9ARCH</name>
<evidence type="ECO:0000259" key="1">
    <source>
        <dbReference type="Pfam" id="PF00534"/>
    </source>
</evidence>
<dbReference type="Gene3D" id="3.40.50.2000">
    <property type="entry name" value="Glycogen Phosphorylase B"/>
    <property type="match status" value="2"/>
</dbReference>
<dbReference type="InterPro" id="IPR028098">
    <property type="entry name" value="Glyco_trans_4-like_N"/>
</dbReference>
<reference evidence="4" key="1">
    <citation type="submission" date="2015-10" db="EMBL/GenBank/DDBJ databases">
        <authorList>
            <person name="Lehtovirta-Morley L.E."/>
            <person name="Vieille C."/>
        </authorList>
    </citation>
    <scope>NUCLEOTIDE SEQUENCE [LARGE SCALE GENOMIC DNA]</scope>
</reference>
<gene>
    <name evidence="3" type="ORF">NDEV_0206</name>
</gene>
<dbReference type="CDD" id="cd03801">
    <property type="entry name" value="GT4_PimA-like"/>
    <property type="match status" value="1"/>
</dbReference>